<keyword evidence="5" id="KW-1185">Reference proteome</keyword>
<feature type="domain" description="AMP-dependent synthetase/ligase" evidence="2">
    <location>
        <begin position="35"/>
        <end position="414"/>
    </location>
</feature>
<evidence type="ECO:0000259" key="2">
    <source>
        <dbReference type="Pfam" id="PF00501"/>
    </source>
</evidence>
<feature type="domain" description="AMP-binding enzyme C-terminal" evidence="3">
    <location>
        <begin position="470"/>
        <end position="547"/>
    </location>
</feature>
<dbReference type="PANTHER" id="PTHR43767">
    <property type="entry name" value="LONG-CHAIN-FATTY-ACID--COA LIGASE"/>
    <property type="match status" value="1"/>
</dbReference>
<dbReference type="AlphaFoldDB" id="A0A0E4C922"/>
<dbReference type="InterPro" id="IPR050237">
    <property type="entry name" value="ATP-dep_AMP-bd_enzyme"/>
</dbReference>
<evidence type="ECO:0000313" key="4">
    <source>
        <dbReference type="EMBL" id="CFX82327.1"/>
    </source>
</evidence>
<keyword evidence="1" id="KW-0812">Transmembrane</keyword>
<dbReference type="PANTHER" id="PTHR43767:SF1">
    <property type="entry name" value="NONRIBOSOMAL PEPTIDE SYNTHASE PES1 (EUROFUNG)-RELATED"/>
    <property type="match status" value="1"/>
</dbReference>
<dbReference type="SUPFAM" id="SSF56801">
    <property type="entry name" value="Acetyl-CoA synthetase-like"/>
    <property type="match status" value="1"/>
</dbReference>
<dbReference type="InterPro" id="IPR020845">
    <property type="entry name" value="AMP-binding_CS"/>
</dbReference>
<evidence type="ECO:0000256" key="1">
    <source>
        <dbReference type="SAM" id="Phobius"/>
    </source>
</evidence>
<dbReference type="Pfam" id="PF13193">
    <property type="entry name" value="AMP-binding_C"/>
    <property type="match status" value="1"/>
</dbReference>
<accession>A0A0E4C922</accession>
<sequence length="556" mass="62511">MIKAMDKKLWEKNIPHWWPERFHYGKDSIVSHLYHHAWRTPDKPALIFYGRIISYRELNNLIWKAAGGLQKMGVKKGDRIYIALQNCPQFIIAYYAGMALGAIVITGSPLYKSGEMNYVLNDCQPKVVIIEDDLFPIFQSIREQVSSVEQVVVTALGEYLPEQPDLPVSFAAGSKDLDYPDTVSWQSLVDSDPIEDIADLDIKKDIALLQYTSGTTGNPKGAMLTHFNILANAMNSGYGRPSTPDDIHLAVLPLFHVNGSNNTLNAPIQCGATIVLLVRFDLETMYEAIEKYKCTVWIGITTMNIAFISHPKFKDYDLSTLRFIGTGGMPLPQTLFNQYLELFGVELQDGFGMSETMAYNICNSSGYSRVGSIGIPCPLVDIRIVSLTDENKEAAIGEDGELWVRGPSVAVGYWNNPEASAETFLASEDSEFKWLKTGDIVRMDEDGFLWLCGRTKEMIKASGFSVFPAEVEEYLYHHPAISECCVIGVPHEYKGEEIKAFIVLKPEYEGKVTAEEIVNWAKQEMSAYKYPRIIEFRQNLPKSPAGKIMRKILKEE</sequence>
<dbReference type="Gene3D" id="3.40.50.980">
    <property type="match status" value="2"/>
</dbReference>
<evidence type="ECO:0000313" key="5">
    <source>
        <dbReference type="Proteomes" id="UP000045545"/>
    </source>
</evidence>
<dbReference type="PROSITE" id="PS00455">
    <property type="entry name" value="AMP_BINDING"/>
    <property type="match status" value="1"/>
</dbReference>
<name>A0A0E4C922_9FIRM</name>
<gene>
    <name evidence="4" type="ORF">1955</name>
</gene>
<dbReference type="Gene3D" id="2.30.38.10">
    <property type="entry name" value="Luciferase, Domain 3"/>
    <property type="match status" value="1"/>
</dbReference>
<keyword evidence="4" id="KW-0436">Ligase</keyword>
<dbReference type="EMBL" id="CGIH01000031">
    <property type="protein sequence ID" value="CFX82327.1"/>
    <property type="molecule type" value="Genomic_DNA"/>
</dbReference>
<reference evidence="4 5" key="1">
    <citation type="submission" date="2015-03" db="EMBL/GenBank/DDBJ databases">
        <authorList>
            <person name="Murphy D."/>
        </authorList>
    </citation>
    <scope>NUCLEOTIDE SEQUENCE [LARGE SCALE GENOMIC DNA]</scope>
    <source>
        <strain evidence="4 5">OL-4</strain>
    </source>
</reference>
<dbReference type="GO" id="GO:0016878">
    <property type="term" value="F:acid-thiol ligase activity"/>
    <property type="evidence" value="ECO:0007669"/>
    <property type="project" value="UniProtKB-ARBA"/>
</dbReference>
<evidence type="ECO:0000259" key="3">
    <source>
        <dbReference type="Pfam" id="PF13193"/>
    </source>
</evidence>
<dbReference type="Proteomes" id="UP000045545">
    <property type="component" value="Unassembled WGS sequence"/>
</dbReference>
<feature type="transmembrane region" description="Helical" evidence="1">
    <location>
        <begin position="92"/>
        <end position="111"/>
    </location>
</feature>
<keyword evidence="1" id="KW-1133">Transmembrane helix</keyword>
<dbReference type="InterPro" id="IPR000873">
    <property type="entry name" value="AMP-dep_synth/lig_dom"/>
</dbReference>
<keyword evidence="1" id="KW-0472">Membrane</keyword>
<dbReference type="OrthoDB" id="9778383at2"/>
<dbReference type="InterPro" id="IPR045851">
    <property type="entry name" value="AMP-bd_C_sf"/>
</dbReference>
<dbReference type="Gene3D" id="3.30.300.30">
    <property type="match status" value="1"/>
</dbReference>
<organism evidence="4 5">
    <name type="scientific">Syntrophomonas zehnderi OL-4</name>
    <dbReference type="NCBI Taxonomy" id="690567"/>
    <lineage>
        <taxon>Bacteria</taxon>
        <taxon>Bacillati</taxon>
        <taxon>Bacillota</taxon>
        <taxon>Clostridia</taxon>
        <taxon>Eubacteriales</taxon>
        <taxon>Syntrophomonadaceae</taxon>
        <taxon>Syntrophomonas</taxon>
    </lineage>
</organism>
<dbReference type="InterPro" id="IPR025110">
    <property type="entry name" value="AMP-bd_C"/>
</dbReference>
<proteinExistence type="predicted"/>
<dbReference type="Pfam" id="PF00501">
    <property type="entry name" value="AMP-binding"/>
    <property type="match status" value="1"/>
</dbReference>
<protein>
    <submittedName>
        <fullName evidence="4">AMP-dependent synthetase/ligase</fullName>
    </submittedName>
</protein>
<dbReference type="STRING" id="690567.1955"/>